<dbReference type="AlphaFoldDB" id="A0A7G8BG50"/>
<keyword evidence="9 11" id="KW-0520">NAD</keyword>
<dbReference type="EMBL" id="CP060394">
    <property type="protein sequence ID" value="QNI31520.1"/>
    <property type="molecule type" value="Genomic_DNA"/>
</dbReference>
<evidence type="ECO:0000313" key="13">
    <source>
        <dbReference type="EMBL" id="QNI31520.1"/>
    </source>
</evidence>
<reference evidence="13 14" key="1">
    <citation type="submission" date="2020-08" db="EMBL/GenBank/DDBJ databases">
        <title>Edaphobacter telluris sp. nov. and Acidobacterium dinghuensis sp. nov., two acidobacteria isolated from forest soil.</title>
        <authorList>
            <person name="Fu J."/>
            <person name="Qiu L."/>
        </authorList>
    </citation>
    <scope>NUCLEOTIDE SEQUENCE [LARGE SCALE GENOMIC DNA]</scope>
    <source>
        <strain evidence="13">4Y35</strain>
    </source>
</reference>
<comment type="pathway">
    <text evidence="2 11">Cofactor biosynthesis; NAD(+) biosynthesis; deamido-NAD(+) from nicotinate D-ribonucleotide: step 1/1.</text>
</comment>
<keyword evidence="5 11" id="KW-0808">Transferase</keyword>
<dbReference type="InterPro" id="IPR004821">
    <property type="entry name" value="Cyt_trans-like"/>
</dbReference>
<evidence type="ECO:0000259" key="12">
    <source>
        <dbReference type="Pfam" id="PF01467"/>
    </source>
</evidence>
<gene>
    <name evidence="11 13" type="primary">nadD</name>
    <name evidence="13" type="ORF">H7849_20965</name>
</gene>
<dbReference type="Gene3D" id="3.40.50.620">
    <property type="entry name" value="HUPs"/>
    <property type="match status" value="1"/>
</dbReference>
<comment type="function">
    <text evidence="1 11">Catalyzes the reversible adenylation of nicotinate mononucleotide (NaMN) to nicotinic acid adenine dinucleotide (NaAD).</text>
</comment>
<dbReference type="Pfam" id="PF01467">
    <property type="entry name" value="CTP_transf_like"/>
    <property type="match status" value="1"/>
</dbReference>
<evidence type="ECO:0000256" key="3">
    <source>
        <dbReference type="ARBA" id="ARBA00009014"/>
    </source>
</evidence>
<dbReference type="GO" id="GO:0009435">
    <property type="term" value="P:NAD+ biosynthetic process"/>
    <property type="evidence" value="ECO:0007669"/>
    <property type="project" value="UniProtKB-UniRule"/>
</dbReference>
<dbReference type="KEGG" id="adin:H7849_20965"/>
<evidence type="ECO:0000256" key="10">
    <source>
        <dbReference type="ARBA" id="ARBA00048721"/>
    </source>
</evidence>
<evidence type="ECO:0000256" key="5">
    <source>
        <dbReference type="ARBA" id="ARBA00022679"/>
    </source>
</evidence>
<proteinExistence type="inferred from homology"/>
<dbReference type="NCBIfam" id="TIGR00482">
    <property type="entry name" value="nicotinate (nicotinamide) nucleotide adenylyltransferase"/>
    <property type="match status" value="1"/>
</dbReference>
<keyword evidence="6 11" id="KW-0548">Nucleotidyltransferase</keyword>
<dbReference type="GO" id="GO:0004515">
    <property type="term" value="F:nicotinate-nucleotide adenylyltransferase activity"/>
    <property type="evidence" value="ECO:0007669"/>
    <property type="project" value="UniProtKB-UniRule"/>
</dbReference>
<evidence type="ECO:0000256" key="8">
    <source>
        <dbReference type="ARBA" id="ARBA00022840"/>
    </source>
</evidence>
<dbReference type="SUPFAM" id="SSF52374">
    <property type="entry name" value="Nucleotidylyl transferase"/>
    <property type="match status" value="1"/>
</dbReference>
<accession>A0A7G8BG50</accession>
<dbReference type="Proteomes" id="UP000515312">
    <property type="component" value="Chromosome"/>
</dbReference>
<dbReference type="PANTHER" id="PTHR39321:SF3">
    <property type="entry name" value="PHOSPHOPANTETHEINE ADENYLYLTRANSFERASE"/>
    <property type="match status" value="1"/>
</dbReference>
<comment type="catalytic activity">
    <reaction evidence="10 11">
        <text>nicotinate beta-D-ribonucleotide + ATP + H(+) = deamido-NAD(+) + diphosphate</text>
        <dbReference type="Rhea" id="RHEA:22860"/>
        <dbReference type="ChEBI" id="CHEBI:15378"/>
        <dbReference type="ChEBI" id="CHEBI:30616"/>
        <dbReference type="ChEBI" id="CHEBI:33019"/>
        <dbReference type="ChEBI" id="CHEBI:57502"/>
        <dbReference type="ChEBI" id="CHEBI:58437"/>
        <dbReference type="EC" id="2.7.7.18"/>
    </reaction>
</comment>
<keyword evidence="8 11" id="KW-0067">ATP-binding</keyword>
<evidence type="ECO:0000256" key="6">
    <source>
        <dbReference type="ARBA" id="ARBA00022695"/>
    </source>
</evidence>
<dbReference type="InterPro" id="IPR014729">
    <property type="entry name" value="Rossmann-like_a/b/a_fold"/>
</dbReference>
<evidence type="ECO:0000256" key="2">
    <source>
        <dbReference type="ARBA" id="ARBA00005019"/>
    </source>
</evidence>
<evidence type="ECO:0000313" key="14">
    <source>
        <dbReference type="Proteomes" id="UP000515312"/>
    </source>
</evidence>
<comment type="similarity">
    <text evidence="3 11">Belongs to the NadD family.</text>
</comment>
<dbReference type="PANTHER" id="PTHR39321">
    <property type="entry name" value="NICOTINATE-NUCLEOTIDE ADENYLYLTRANSFERASE-RELATED"/>
    <property type="match status" value="1"/>
</dbReference>
<dbReference type="RefSeq" id="WP_186742218.1">
    <property type="nucleotide sequence ID" value="NZ_CP060394.1"/>
</dbReference>
<evidence type="ECO:0000256" key="1">
    <source>
        <dbReference type="ARBA" id="ARBA00002324"/>
    </source>
</evidence>
<dbReference type="CDD" id="cd02165">
    <property type="entry name" value="NMNAT"/>
    <property type="match status" value="1"/>
</dbReference>
<keyword evidence="14" id="KW-1185">Reference proteome</keyword>
<dbReference type="GO" id="GO:0005524">
    <property type="term" value="F:ATP binding"/>
    <property type="evidence" value="ECO:0007669"/>
    <property type="project" value="UniProtKB-KW"/>
</dbReference>
<feature type="domain" description="Cytidyltransferase-like" evidence="12">
    <location>
        <begin position="5"/>
        <end position="195"/>
    </location>
</feature>
<sequence length="222" mass="24427">MRIAFFGGTFDPPHRGHLAIAKAAADGLRLDLVLFAPVGNQPLKHDSSAASFEDRLEMVRLAIAGDLRFQLSTIDAPRRDDCPNYTVDTIGLLRASLEPEDHLFCLVGADSFLSLPRWYHAAELLVACDFIIAGRPGFDFENAGKALPRGVRLCGDPLHEVGLTVLHVAGEADRTSTLYFLPDLREEISATELRAALADHLVDDSELPQPVADYIRAHQLYR</sequence>
<evidence type="ECO:0000256" key="11">
    <source>
        <dbReference type="HAMAP-Rule" id="MF_00244"/>
    </source>
</evidence>
<evidence type="ECO:0000256" key="4">
    <source>
        <dbReference type="ARBA" id="ARBA00022642"/>
    </source>
</evidence>
<dbReference type="NCBIfam" id="TIGR00125">
    <property type="entry name" value="cyt_tran_rel"/>
    <property type="match status" value="1"/>
</dbReference>
<keyword evidence="4 11" id="KW-0662">Pyridine nucleotide biosynthesis</keyword>
<dbReference type="UniPathway" id="UPA00253">
    <property type="reaction ID" value="UER00332"/>
</dbReference>
<evidence type="ECO:0000256" key="7">
    <source>
        <dbReference type="ARBA" id="ARBA00022741"/>
    </source>
</evidence>
<keyword evidence="7 11" id="KW-0547">Nucleotide-binding</keyword>
<dbReference type="HAMAP" id="MF_00244">
    <property type="entry name" value="NaMN_adenylyltr"/>
    <property type="match status" value="1"/>
</dbReference>
<dbReference type="InterPro" id="IPR005248">
    <property type="entry name" value="NadD/NMNAT"/>
</dbReference>
<dbReference type="EC" id="2.7.7.18" evidence="11"/>
<protein>
    <recommendedName>
        <fullName evidence="11">Probable nicotinate-nucleotide adenylyltransferase</fullName>
        <ecNumber evidence="11">2.7.7.18</ecNumber>
    </recommendedName>
    <alternativeName>
        <fullName evidence="11">Deamido-NAD(+) diphosphorylase</fullName>
    </alternativeName>
    <alternativeName>
        <fullName evidence="11">Deamido-NAD(+) pyrophosphorylase</fullName>
    </alternativeName>
    <alternativeName>
        <fullName evidence="11">Nicotinate mononucleotide adenylyltransferase</fullName>
        <shortName evidence="11">NaMN adenylyltransferase</shortName>
    </alternativeName>
</protein>
<organism evidence="13 14">
    <name type="scientific">Alloacidobacterium dinghuense</name>
    <dbReference type="NCBI Taxonomy" id="2763107"/>
    <lineage>
        <taxon>Bacteria</taxon>
        <taxon>Pseudomonadati</taxon>
        <taxon>Acidobacteriota</taxon>
        <taxon>Terriglobia</taxon>
        <taxon>Terriglobales</taxon>
        <taxon>Acidobacteriaceae</taxon>
        <taxon>Alloacidobacterium</taxon>
    </lineage>
</organism>
<evidence type="ECO:0000256" key="9">
    <source>
        <dbReference type="ARBA" id="ARBA00023027"/>
    </source>
</evidence>
<name>A0A7G8BG50_9BACT</name>